<dbReference type="Proteomes" id="UP000515819">
    <property type="component" value="Chromosome"/>
</dbReference>
<evidence type="ECO:0000259" key="10">
    <source>
        <dbReference type="PROSITE" id="PS50109"/>
    </source>
</evidence>
<evidence type="ECO:0000313" key="13">
    <source>
        <dbReference type="Proteomes" id="UP000515819"/>
    </source>
</evidence>
<dbReference type="InterPro" id="IPR005467">
    <property type="entry name" value="His_kinase_dom"/>
</dbReference>
<dbReference type="InterPro" id="IPR036890">
    <property type="entry name" value="HATPase_C_sf"/>
</dbReference>
<proteinExistence type="predicted"/>
<dbReference type="SUPFAM" id="SSF55874">
    <property type="entry name" value="ATPase domain of HSP90 chaperone/DNA topoisomerase II/histidine kinase"/>
    <property type="match status" value="1"/>
</dbReference>
<dbReference type="InterPro" id="IPR036097">
    <property type="entry name" value="HisK_dim/P_sf"/>
</dbReference>
<dbReference type="SMART" id="SM00065">
    <property type="entry name" value="GAF"/>
    <property type="match status" value="1"/>
</dbReference>
<feature type="modified residue" description="4-aspartylphosphate" evidence="9">
    <location>
        <position position="510"/>
    </location>
</feature>
<keyword evidence="6" id="KW-0418">Kinase</keyword>
<dbReference type="PANTHER" id="PTHR43047">
    <property type="entry name" value="TWO-COMPONENT HISTIDINE PROTEIN KINASE"/>
    <property type="match status" value="1"/>
</dbReference>
<evidence type="ECO:0000256" key="6">
    <source>
        <dbReference type="ARBA" id="ARBA00022777"/>
    </source>
</evidence>
<dbReference type="PROSITE" id="PS50110">
    <property type="entry name" value="RESPONSE_REGULATORY"/>
    <property type="match status" value="1"/>
</dbReference>
<dbReference type="Gene3D" id="3.30.565.10">
    <property type="entry name" value="Histidine kinase-like ATPase, C-terminal domain"/>
    <property type="match status" value="1"/>
</dbReference>
<evidence type="ECO:0000259" key="11">
    <source>
        <dbReference type="PROSITE" id="PS50110"/>
    </source>
</evidence>
<dbReference type="SMART" id="SM00387">
    <property type="entry name" value="HATPase_c"/>
    <property type="match status" value="1"/>
</dbReference>
<organism evidence="12 13">
    <name type="scientific">Wujia chipingensis</name>
    <dbReference type="NCBI Taxonomy" id="2763670"/>
    <lineage>
        <taxon>Bacteria</taxon>
        <taxon>Bacillati</taxon>
        <taxon>Bacillota</taxon>
        <taxon>Clostridia</taxon>
        <taxon>Lachnospirales</taxon>
        <taxon>Lachnospiraceae</taxon>
        <taxon>Wujia</taxon>
    </lineage>
</organism>
<dbReference type="SUPFAM" id="SSF52172">
    <property type="entry name" value="CheY-like"/>
    <property type="match status" value="1"/>
</dbReference>
<evidence type="ECO:0000256" key="4">
    <source>
        <dbReference type="ARBA" id="ARBA00022553"/>
    </source>
</evidence>
<dbReference type="InterPro" id="IPR003018">
    <property type="entry name" value="GAF"/>
</dbReference>
<evidence type="ECO:0000256" key="2">
    <source>
        <dbReference type="ARBA" id="ARBA00012438"/>
    </source>
</evidence>
<dbReference type="PROSITE" id="PS50109">
    <property type="entry name" value="HIS_KIN"/>
    <property type="match status" value="1"/>
</dbReference>
<gene>
    <name evidence="12" type="ORF">H9Q76_13555</name>
</gene>
<dbReference type="EC" id="2.7.13.3" evidence="2"/>
<name>A0A7G9FMD0_9FIRM</name>
<dbReference type="InterPro" id="IPR011006">
    <property type="entry name" value="CheY-like_superfamily"/>
</dbReference>
<dbReference type="CDD" id="cd00082">
    <property type="entry name" value="HisKA"/>
    <property type="match status" value="1"/>
</dbReference>
<dbReference type="CDD" id="cd17546">
    <property type="entry name" value="REC_hyHK_CKI1_RcsC-like"/>
    <property type="match status" value="1"/>
</dbReference>
<dbReference type="PRINTS" id="PR00344">
    <property type="entry name" value="BCTRLSENSOR"/>
</dbReference>
<evidence type="ECO:0000256" key="5">
    <source>
        <dbReference type="ARBA" id="ARBA00022679"/>
    </source>
</evidence>
<dbReference type="InterPro" id="IPR003594">
    <property type="entry name" value="HATPase_dom"/>
</dbReference>
<accession>A0A7G9FMD0</accession>
<dbReference type="InterPro" id="IPR029016">
    <property type="entry name" value="GAF-like_dom_sf"/>
</dbReference>
<keyword evidence="7" id="KW-0902">Two-component regulatory system</keyword>
<dbReference type="InterPro" id="IPR003661">
    <property type="entry name" value="HisK_dim/P_dom"/>
</dbReference>
<dbReference type="KEGG" id="wcp:H9Q76_13555"/>
<comment type="function">
    <text evidence="8">May play the central regulatory role in sporulation. It may be an element of the effector pathway responsible for the activation of sporulation genes in response to nutritional stress. Spo0A may act in concert with spo0H (a sigma factor) to control the expression of some genes that are critical to the sporulation process.</text>
</comment>
<dbReference type="Gene3D" id="1.10.287.130">
    <property type="match status" value="1"/>
</dbReference>
<dbReference type="Gene3D" id="3.30.450.40">
    <property type="match status" value="1"/>
</dbReference>
<keyword evidence="4 9" id="KW-0597">Phosphoprotein</keyword>
<dbReference type="AlphaFoldDB" id="A0A7G9FMD0"/>
<evidence type="ECO:0000256" key="9">
    <source>
        <dbReference type="PROSITE-ProRule" id="PRU00169"/>
    </source>
</evidence>
<dbReference type="SUPFAM" id="SSF47384">
    <property type="entry name" value="Homodimeric domain of signal transducing histidine kinase"/>
    <property type="match status" value="1"/>
</dbReference>
<sequence>MDKRDDYKQTIMNMETVLAKLLTLDHSMSEQQLDMQIPQLLEQIGEYTQSDRVYFFDWASPDCRIYRNTYEWCKEGVYSLQERMQKIYVQMIPCWQKRFEQGDCVWIANIDDVQNEMPFEYELLQMRGVHTAIVVPVMSQNHLNGFMGLDNPGTEFGQLAAKLLQDAGTHISYIREYHRTMQKERGQMKLLAQAFEEAQKAHVAKSEFLSRMSHNIRMPLNDIIGMMDISERSYEDIELMRANLVKTTTETNYLMKLLGDALEMCKLQDGSAVLVQEEFYMADVIAEMIAFAQARGEGKKITIAADIAENIRYSRVYGSPIHVRQMLEKILTNAIQYNRYEGMVKFKARIAMENVARVVYEFTIEDNGVGMEPEFIDHIFEPFVQEAMDVRSSYQGTGLGMTITKSILDLMDGNIRVESRKNAGSTFTVTIPFEKVARDEFEGNMQKGTVQPDVTNMRILLAEDNDINRDVVKFILEDAGAKVHAVSDGYQAVEAYLNAPENTYDVILMDVMMPNIDGLEATRIIRGQKRADARTIGIVALSVNVFAEDVHRTRAAGMNEQLTKPLNTEKMLRTIARYRRC</sequence>
<dbReference type="GO" id="GO:0000155">
    <property type="term" value="F:phosphorelay sensor kinase activity"/>
    <property type="evidence" value="ECO:0007669"/>
    <property type="project" value="InterPro"/>
</dbReference>
<protein>
    <recommendedName>
        <fullName evidence="3">Stage 0 sporulation protein A homolog</fullName>
        <ecNumber evidence="2">2.7.13.3</ecNumber>
    </recommendedName>
</protein>
<dbReference type="Pfam" id="PF02518">
    <property type="entry name" value="HATPase_c"/>
    <property type="match status" value="1"/>
</dbReference>
<keyword evidence="13" id="KW-1185">Reference proteome</keyword>
<comment type="catalytic activity">
    <reaction evidence="1">
        <text>ATP + protein L-histidine = ADP + protein N-phospho-L-histidine.</text>
        <dbReference type="EC" id="2.7.13.3"/>
    </reaction>
</comment>
<dbReference type="InterPro" id="IPR004358">
    <property type="entry name" value="Sig_transdc_His_kin-like_C"/>
</dbReference>
<evidence type="ECO:0000256" key="8">
    <source>
        <dbReference type="ARBA" id="ARBA00024867"/>
    </source>
</evidence>
<feature type="domain" description="Histidine kinase" evidence="10">
    <location>
        <begin position="211"/>
        <end position="435"/>
    </location>
</feature>
<dbReference type="Pfam" id="PF01590">
    <property type="entry name" value="GAF"/>
    <property type="match status" value="1"/>
</dbReference>
<dbReference type="Pfam" id="PF00072">
    <property type="entry name" value="Response_reg"/>
    <property type="match status" value="1"/>
</dbReference>
<dbReference type="InterPro" id="IPR001789">
    <property type="entry name" value="Sig_transdc_resp-reg_receiver"/>
</dbReference>
<reference evidence="12 13" key="1">
    <citation type="submission" date="2020-08" db="EMBL/GenBank/DDBJ databases">
        <authorList>
            <person name="Liu C."/>
            <person name="Sun Q."/>
        </authorList>
    </citation>
    <scope>NUCLEOTIDE SEQUENCE [LARGE SCALE GENOMIC DNA]</scope>
    <source>
        <strain evidence="12 13">NSJ-4</strain>
    </source>
</reference>
<dbReference type="Gene3D" id="3.40.50.2300">
    <property type="match status" value="1"/>
</dbReference>
<evidence type="ECO:0000256" key="1">
    <source>
        <dbReference type="ARBA" id="ARBA00000085"/>
    </source>
</evidence>
<evidence type="ECO:0000256" key="3">
    <source>
        <dbReference type="ARBA" id="ARBA00018672"/>
    </source>
</evidence>
<dbReference type="SUPFAM" id="SSF55781">
    <property type="entry name" value="GAF domain-like"/>
    <property type="match status" value="1"/>
</dbReference>
<feature type="domain" description="Response regulatory" evidence="11">
    <location>
        <begin position="458"/>
        <end position="579"/>
    </location>
</feature>
<dbReference type="EMBL" id="CP060632">
    <property type="protein sequence ID" value="QNL99711.1"/>
    <property type="molecule type" value="Genomic_DNA"/>
</dbReference>
<evidence type="ECO:0000256" key="7">
    <source>
        <dbReference type="ARBA" id="ARBA00023012"/>
    </source>
</evidence>
<evidence type="ECO:0000313" key="12">
    <source>
        <dbReference type="EMBL" id="QNL99711.1"/>
    </source>
</evidence>
<keyword evidence="5" id="KW-0808">Transferase</keyword>
<dbReference type="RefSeq" id="WP_182428878.1">
    <property type="nucleotide sequence ID" value="NZ_CP060632.1"/>
</dbReference>
<dbReference type="SMART" id="SM00448">
    <property type="entry name" value="REC"/>
    <property type="match status" value="1"/>
</dbReference>